<dbReference type="PANTHER" id="PTHR32026:SF27">
    <property type="entry name" value="METHYLTRANSFERASE FKBM DOMAIN-CONTAINING PROTEIN-RELATED"/>
    <property type="match status" value="1"/>
</dbReference>
<sequence>MGIQVPLAVSTLFYSVAVIQLLHTLLKEVVLPPTMDNSEGFEFQLSLSANGLVGERIASRPNFSSEAAPSVVSRRMVELYKIQAIERRWSLQLILKRNPDFYHRLYNNLVPELRTIPLSASEENINVIFTGTLSRAGPARFNKRRREMDMQSISPLIYCDHIIFSRIPRSCTVFSVGLVNEVTFERELQYVTDYQCRIFAYDAGTQKRSTLKILEGIHGKLRQTSVKDETDVSRNQYTLMDLMKLEGVFKVDVLKIVIEGSGFMAFLRHHKPVQILLEMHGTPLEALKQLNYISRHGYWLYSYEVNGYLHNRAWYSFIHEDAMQQYGVTKLAKILDFSL</sequence>
<keyword evidence="3" id="KW-1185">Reference proteome</keyword>
<dbReference type="EMBL" id="JOJR01000073">
    <property type="protein sequence ID" value="RCN46770.1"/>
    <property type="molecule type" value="Genomic_DNA"/>
</dbReference>
<proteinExistence type="predicted"/>
<comment type="caution">
    <text evidence="2">The sequence shown here is derived from an EMBL/GenBank/DDBJ whole genome shotgun (WGS) entry which is preliminary data.</text>
</comment>
<dbReference type="OrthoDB" id="5815019at2759"/>
<dbReference type="Proteomes" id="UP000252519">
    <property type="component" value="Unassembled WGS sequence"/>
</dbReference>
<protein>
    <recommendedName>
        <fullName evidence="1">Methyltransferase domain-containing protein</fullName>
    </recommendedName>
</protein>
<dbReference type="STRING" id="29170.A0A368GUR2"/>
<accession>A0A368GUR2</accession>
<dbReference type="Pfam" id="PF13383">
    <property type="entry name" value="Methyltransf_22"/>
    <property type="match status" value="1"/>
</dbReference>
<name>A0A368GUR2_ANCCA</name>
<gene>
    <name evidence="2" type="ORF">ANCCAN_07212</name>
</gene>
<evidence type="ECO:0000313" key="3">
    <source>
        <dbReference type="Proteomes" id="UP000252519"/>
    </source>
</evidence>
<dbReference type="PANTHER" id="PTHR32026">
    <property type="entry name" value="METHYLTRANSFERASE-LIKE PROTEIN 24"/>
    <property type="match status" value="1"/>
</dbReference>
<reference evidence="2 3" key="1">
    <citation type="submission" date="2014-10" db="EMBL/GenBank/DDBJ databases">
        <title>Draft genome of the hookworm Ancylostoma caninum.</title>
        <authorList>
            <person name="Mitreva M."/>
        </authorList>
    </citation>
    <scope>NUCLEOTIDE SEQUENCE [LARGE SCALE GENOMIC DNA]</scope>
    <source>
        <strain evidence="2 3">Baltimore</strain>
    </source>
</reference>
<organism evidence="2 3">
    <name type="scientific">Ancylostoma caninum</name>
    <name type="common">Dog hookworm</name>
    <dbReference type="NCBI Taxonomy" id="29170"/>
    <lineage>
        <taxon>Eukaryota</taxon>
        <taxon>Metazoa</taxon>
        <taxon>Ecdysozoa</taxon>
        <taxon>Nematoda</taxon>
        <taxon>Chromadorea</taxon>
        <taxon>Rhabditida</taxon>
        <taxon>Rhabditina</taxon>
        <taxon>Rhabditomorpha</taxon>
        <taxon>Strongyloidea</taxon>
        <taxon>Ancylostomatidae</taxon>
        <taxon>Ancylostomatinae</taxon>
        <taxon>Ancylostoma</taxon>
    </lineage>
</organism>
<dbReference type="AlphaFoldDB" id="A0A368GUR2"/>
<evidence type="ECO:0000259" key="1">
    <source>
        <dbReference type="Pfam" id="PF13383"/>
    </source>
</evidence>
<evidence type="ECO:0000313" key="2">
    <source>
        <dbReference type="EMBL" id="RCN46770.1"/>
    </source>
</evidence>
<feature type="domain" description="Methyltransferase" evidence="1">
    <location>
        <begin position="158"/>
        <end position="318"/>
    </location>
</feature>
<dbReference type="InterPro" id="IPR025714">
    <property type="entry name" value="Methyltranfer_dom"/>
</dbReference>
<dbReference type="InterPro" id="IPR026913">
    <property type="entry name" value="METTL24"/>
</dbReference>